<dbReference type="PANTHER" id="PTHR42937:SF1">
    <property type="entry name" value="DIAMINOPROPIONATE AMMONIA-LYASE"/>
    <property type="match status" value="1"/>
</dbReference>
<dbReference type="InterPro" id="IPR001926">
    <property type="entry name" value="TrpB-like_PALP"/>
</dbReference>
<dbReference type="RefSeq" id="WP_124797588.1">
    <property type="nucleotide sequence ID" value="NZ_CP034170.1"/>
</dbReference>
<gene>
    <name evidence="4" type="ORF">EH165_00690</name>
</gene>
<evidence type="ECO:0000313" key="5">
    <source>
        <dbReference type="Proteomes" id="UP000268084"/>
    </source>
</evidence>
<keyword evidence="5" id="KW-1185">Reference proteome</keyword>
<evidence type="ECO:0000313" key="4">
    <source>
        <dbReference type="EMBL" id="AZI56903.1"/>
    </source>
</evidence>
<dbReference type="EMBL" id="CP034170">
    <property type="protein sequence ID" value="AZI56903.1"/>
    <property type="molecule type" value="Genomic_DNA"/>
</dbReference>
<evidence type="ECO:0000256" key="2">
    <source>
        <dbReference type="ARBA" id="ARBA00022898"/>
    </source>
</evidence>
<evidence type="ECO:0000259" key="3">
    <source>
        <dbReference type="Pfam" id="PF00291"/>
    </source>
</evidence>
<dbReference type="SUPFAM" id="SSF53686">
    <property type="entry name" value="Tryptophan synthase beta subunit-like PLP-dependent enzymes"/>
    <property type="match status" value="1"/>
</dbReference>
<dbReference type="PANTHER" id="PTHR42937">
    <property type="match status" value="1"/>
</dbReference>
<dbReference type="GO" id="GO:0008838">
    <property type="term" value="F:diaminopropionate ammonia-lyase activity"/>
    <property type="evidence" value="ECO:0007669"/>
    <property type="project" value="UniProtKB-EC"/>
</dbReference>
<protein>
    <submittedName>
        <fullName evidence="4">Diaminopropionate ammonia-lyase</fullName>
        <ecNumber evidence="4">4.3.1.15</ecNumber>
    </submittedName>
</protein>
<dbReference type="NCBIfam" id="NF006058">
    <property type="entry name" value="PRK08206.1"/>
    <property type="match status" value="1"/>
</dbReference>
<keyword evidence="2" id="KW-0663">Pyridoxal phosphate</keyword>
<dbReference type="Gene3D" id="3.40.50.1100">
    <property type="match status" value="3"/>
</dbReference>
<organism evidence="4 5">
    <name type="scientific">Nakamurella antarctica</name>
    <dbReference type="NCBI Taxonomy" id="1902245"/>
    <lineage>
        <taxon>Bacteria</taxon>
        <taxon>Bacillati</taxon>
        <taxon>Actinomycetota</taxon>
        <taxon>Actinomycetes</taxon>
        <taxon>Nakamurellales</taxon>
        <taxon>Nakamurellaceae</taxon>
        <taxon>Nakamurella</taxon>
    </lineage>
</organism>
<dbReference type="KEGG" id="nak:EH165_00690"/>
<keyword evidence="4" id="KW-0456">Lyase</keyword>
<dbReference type="Pfam" id="PF00291">
    <property type="entry name" value="PALP"/>
    <property type="match status" value="1"/>
</dbReference>
<dbReference type="InterPro" id="IPR036052">
    <property type="entry name" value="TrpB-like_PALP_sf"/>
</dbReference>
<evidence type="ECO:0000256" key="1">
    <source>
        <dbReference type="ARBA" id="ARBA00001933"/>
    </source>
</evidence>
<name>A0A3G8ZHZ4_9ACTN</name>
<comment type="cofactor">
    <cofactor evidence="1">
        <name>pyridoxal 5'-phosphate</name>
        <dbReference type="ChEBI" id="CHEBI:597326"/>
    </cofactor>
</comment>
<dbReference type="EC" id="4.3.1.15" evidence="4"/>
<accession>A0A3G8ZHZ4</accession>
<proteinExistence type="predicted"/>
<dbReference type="Proteomes" id="UP000268084">
    <property type="component" value="Chromosome"/>
</dbReference>
<sequence length="391" mass="40441">MSQATHSSQVFHNPAAVPVVPLAGFSPESRRPMTTHQTLPGYEATPLHDCPSIASRLGVARVWVKDESSRMELPSFKILGASWATLESIRTHWLDPESETLDVAQLRSLLASRPGLGLAAATDGNHGRGVARMARLLGLTCKILVPEGTAAARISAIASEGAEVEVVAGTYDDAVAAAALLAGDNTLVVSDTSWPGYEATPRAVVDGYSTMFFEVDDELARQGEQDPNFIALQAGVGAFAAAGLRHYRSERGDAEFVRTAIVEPQSANCLMASAEAGAMTMVPGPHLSTMAGLNCGLPSELVWPIIAAGSDTFVGVSDDEASEAMRLFADIGIESGESGAASLAGLLALSRDPAAAAAAGLTGESRVLLINTEGATDPENYAAVLAAGTAS</sequence>
<dbReference type="AlphaFoldDB" id="A0A3G8ZHZ4"/>
<dbReference type="OrthoDB" id="34584at2"/>
<reference evidence="4 5" key="2">
    <citation type="submission" date="2018-12" db="EMBL/GenBank/DDBJ databases">
        <title>Nakamurella antarcticus sp. nov., isolated from Antarctica South Shetland Islands soil.</title>
        <authorList>
            <person name="Peng F."/>
        </authorList>
    </citation>
    <scope>NUCLEOTIDE SEQUENCE [LARGE SCALE GENOMIC DNA]</scope>
    <source>
        <strain evidence="4 5">S14-144</strain>
    </source>
</reference>
<reference evidence="4 5" key="1">
    <citation type="submission" date="2018-11" db="EMBL/GenBank/DDBJ databases">
        <authorList>
            <person name="Da X."/>
        </authorList>
    </citation>
    <scope>NUCLEOTIDE SEQUENCE [LARGE SCALE GENOMIC DNA]</scope>
    <source>
        <strain evidence="4 5">S14-144</strain>
    </source>
</reference>
<dbReference type="GO" id="GO:1901605">
    <property type="term" value="P:alpha-amino acid metabolic process"/>
    <property type="evidence" value="ECO:0007669"/>
    <property type="project" value="UniProtKB-ARBA"/>
</dbReference>
<feature type="domain" description="Tryptophan synthase beta chain-like PALP" evidence="3">
    <location>
        <begin position="40"/>
        <end position="372"/>
    </location>
</feature>